<evidence type="ECO:0000313" key="2">
    <source>
        <dbReference type="EMBL" id="TQN38014.1"/>
    </source>
</evidence>
<keyword evidence="3" id="KW-1185">Reference proteome</keyword>
<dbReference type="AlphaFoldDB" id="A0A543P1L5"/>
<dbReference type="RefSeq" id="WP_142027904.1">
    <property type="nucleotide sequence ID" value="NZ_VFQE01000002.1"/>
</dbReference>
<organism evidence="2 3">
    <name type="scientific">Blastococcus colisei</name>
    <dbReference type="NCBI Taxonomy" id="1564162"/>
    <lineage>
        <taxon>Bacteria</taxon>
        <taxon>Bacillati</taxon>
        <taxon>Actinomycetota</taxon>
        <taxon>Actinomycetes</taxon>
        <taxon>Geodermatophilales</taxon>
        <taxon>Geodermatophilaceae</taxon>
        <taxon>Blastococcus</taxon>
    </lineage>
</organism>
<dbReference type="Proteomes" id="UP000319865">
    <property type="component" value="Unassembled WGS sequence"/>
</dbReference>
<evidence type="ECO:0000313" key="3">
    <source>
        <dbReference type="Proteomes" id="UP000319865"/>
    </source>
</evidence>
<dbReference type="PANTHER" id="PTHR48207">
    <property type="entry name" value="SUCCINATE--HYDROXYMETHYLGLUTARATE COA-TRANSFERASE"/>
    <property type="match status" value="1"/>
</dbReference>
<dbReference type="EMBL" id="VFQE01000002">
    <property type="protein sequence ID" value="TQN38014.1"/>
    <property type="molecule type" value="Genomic_DNA"/>
</dbReference>
<dbReference type="Gene3D" id="3.30.1540.10">
    <property type="entry name" value="formyl-coa transferase, domain 3"/>
    <property type="match status" value="1"/>
</dbReference>
<proteinExistence type="predicted"/>
<sequence>MGRLPLSGVRIADFTWVGAGSYTTKMLADHGADVIKIESSAKVDGIRLSAPFKDGIKGVNRSGYFADRNTSKRSITIDLRTEEGRALARRIVVASDVVANNFTPGTMAKFGLGYDDVREINPRAVYLAMSMSGDSGPERDFLGYGLTIGALVGIHHLSGLPNREPAGTGTNYPDHIPNPCHSAFAVLAALRHARRTGRGQYLDIAQTEPTIAVLGAAFLEATVNGRDPQPLGNAHRRYAPHGVYRCAGEDRWIAIAVTDDRQWPALRSALGLAEESCPAEWATEAARHRDREALDGLLAAATAGRDAGDLFTRLQAAGVPAGVVQDAADVVERDPHLQARGHWVRLEHPEMGETLYNAPPFQLTGTPATLTRPAPMLGQHTREICHEVLGLDDAEIARLQDEGVLA</sequence>
<accession>A0A543P1L5</accession>
<dbReference type="InterPro" id="IPR044855">
    <property type="entry name" value="CoA-Trfase_III_dom3_sf"/>
</dbReference>
<keyword evidence="1 2" id="KW-0808">Transferase</keyword>
<gene>
    <name evidence="2" type="ORF">FHU33_4694</name>
</gene>
<dbReference type="Pfam" id="PF02515">
    <property type="entry name" value="CoA_transf_3"/>
    <property type="match status" value="1"/>
</dbReference>
<dbReference type="PANTHER" id="PTHR48207:SF3">
    <property type="entry name" value="SUCCINATE--HYDROXYMETHYLGLUTARATE COA-TRANSFERASE"/>
    <property type="match status" value="1"/>
</dbReference>
<dbReference type="OrthoDB" id="3561197at2"/>
<protein>
    <submittedName>
        <fullName evidence="2">Benzylsuccinate CoA-transferase BbsF subunit</fullName>
    </submittedName>
</protein>
<reference evidence="2 3" key="1">
    <citation type="submission" date="2019-06" db="EMBL/GenBank/DDBJ databases">
        <title>Sequencing the genomes of 1000 actinobacteria strains.</title>
        <authorList>
            <person name="Klenk H.-P."/>
        </authorList>
    </citation>
    <scope>NUCLEOTIDE SEQUENCE [LARGE SCALE GENOMIC DNA]</scope>
    <source>
        <strain evidence="2 3">DSM 46837</strain>
    </source>
</reference>
<dbReference type="Gene3D" id="3.40.50.10540">
    <property type="entry name" value="Crotonobetainyl-coa:carnitine coa-transferase, domain 1"/>
    <property type="match status" value="1"/>
</dbReference>
<dbReference type="InterPro" id="IPR003673">
    <property type="entry name" value="CoA-Trfase_fam_III"/>
</dbReference>
<dbReference type="SUPFAM" id="SSF89796">
    <property type="entry name" value="CoA-transferase family III (CaiB/BaiF)"/>
    <property type="match status" value="1"/>
</dbReference>
<evidence type="ECO:0000256" key="1">
    <source>
        <dbReference type="ARBA" id="ARBA00022679"/>
    </source>
</evidence>
<dbReference type="InterPro" id="IPR023606">
    <property type="entry name" value="CoA-Trfase_III_dom_1_sf"/>
</dbReference>
<dbReference type="InterPro" id="IPR050483">
    <property type="entry name" value="CoA-transferase_III_domain"/>
</dbReference>
<dbReference type="GO" id="GO:0008410">
    <property type="term" value="F:CoA-transferase activity"/>
    <property type="evidence" value="ECO:0007669"/>
    <property type="project" value="TreeGrafter"/>
</dbReference>
<name>A0A543P1L5_9ACTN</name>
<comment type="caution">
    <text evidence="2">The sequence shown here is derived from an EMBL/GenBank/DDBJ whole genome shotgun (WGS) entry which is preliminary data.</text>
</comment>